<reference evidence="1" key="1">
    <citation type="submission" date="2021-03" db="EMBL/GenBank/DDBJ databases">
        <authorList>
            <person name="Jaffe A."/>
        </authorList>
    </citation>
    <scope>NUCLEOTIDE SEQUENCE</scope>
    <source>
        <strain evidence="1">RIFCSPLOWO2_01_FULL_AR10_48_17</strain>
    </source>
</reference>
<gene>
    <name evidence="1" type="ORF">J4215_00985</name>
</gene>
<evidence type="ECO:0000313" key="1">
    <source>
        <dbReference type="EMBL" id="MBS3061138.1"/>
    </source>
</evidence>
<evidence type="ECO:0000313" key="2">
    <source>
        <dbReference type="Proteomes" id="UP000675968"/>
    </source>
</evidence>
<comment type="caution">
    <text evidence="1">The sequence shown here is derived from an EMBL/GenBank/DDBJ whole genome shotgun (WGS) entry which is preliminary data.</text>
</comment>
<protein>
    <submittedName>
        <fullName evidence="1">Uncharacterized protein</fullName>
    </submittedName>
</protein>
<dbReference type="EMBL" id="JAGVWC010000008">
    <property type="protein sequence ID" value="MBS3061138.1"/>
    <property type="molecule type" value="Genomic_DNA"/>
</dbReference>
<dbReference type="AlphaFoldDB" id="A0A8T4L1C2"/>
<sequence length="203" mass="22834">MIPRRRVPLPGFRLTAAQNRGLRVPVGLGQKIIGRAANSATIQPGRFGKGMDGLVKSLKEHQKQQGQKWAGQERHALYDPAREAGLGRKTEARVNAIEEQRLASSGQKRMAAVERRIGESPHREAIEFELEKLQEFLEHHPNVTPEAVGEYLESMFNSYFPPQSGSAGYGRRYNNRYCAIALTEQFLPDENLSDLRSKLRKVA</sequence>
<organism evidence="1 2">
    <name type="scientific">Candidatus Iainarchaeum sp</name>
    <dbReference type="NCBI Taxonomy" id="3101447"/>
    <lineage>
        <taxon>Archaea</taxon>
        <taxon>Candidatus Iainarchaeota</taxon>
        <taxon>Candidatus Iainarchaeia</taxon>
        <taxon>Candidatus Iainarchaeales</taxon>
        <taxon>Candidatus Iainarchaeaceae</taxon>
        <taxon>Candidatus Iainarchaeum</taxon>
    </lineage>
</organism>
<name>A0A8T4L1C2_9ARCH</name>
<accession>A0A8T4L1C2</accession>
<proteinExistence type="predicted"/>
<dbReference type="Proteomes" id="UP000675968">
    <property type="component" value="Unassembled WGS sequence"/>
</dbReference>
<reference evidence="1" key="2">
    <citation type="submission" date="2021-05" db="EMBL/GenBank/DDBJ databases">
        <title>Protein family content uncovers lineage relationships and bacterial pathway maintenance mechanisms in DPANN archaea.</title>
        <authorList>
            <person name="Castelle C.J."/>
            <person name="Meheust R."/>
            <person name="Jaffe A.L."/>
            <person name="Seitz K."/>
            <person name="Gong X."/>
            <person name="Baker B.J."/>
            <person name="Banfield J.F."/>
        </authorList>
    </citation>
    <scope>NUCLEOTIDE SEQUENCE</scope>
    <source>
        <strain evidence="1">RIFCSPLOWO2_01_FULL_AR10_48_17</strain>
    </source>
</reference>